<feature type="transmembrane region" description="Helical" evidence="6">
    <location>
        <begin position="369"/>
        <end position="389"/>
    </location>
</feature>
<evidence type="ECO:0000256" key="4">
    <source>
        <dbReference type="ARBA" id="ARBA00022989"/>
    </source>
</evidence>
<dbReference type="InterPro" id="IPR002797">
    <property type="entry name" value="Polysacc_synth"/>
</dbReference>
<feature type="transmembrane region" description="Helical" evidence="6">
    <location>
        <begin position="99"/>
        <end position="120"/>
    </location>
</feature>
<dbReference type="PANTHER" id="PTHR30250">
    <property type="entry name" value="PST FAMILY PREDICTED COLANIC ACID TRANSPORTER"/>
    <property type="match status" value="1"/>
</dbReference>
<keyword evidence="8" id="KW-1185">Reference proteome</keyword>
<feature type="transmembrane region" description="Helical" evidence="6">
    <location>
        <begin position="230"/>
        <end position="252"/>
    </location>
</feature>
<feature type="transmembrane region" description="Helical" evidence="6">
    <location>
        <begin position="396"/>
        <end position="417"/>
    </location>
</feature>
<dbReference type="EMBL" id="JAANYN010000007">
    <property type="protein sequence ID" value="NHE58452.1"/>
    <property type="molecule type" value="Genomic_DNA"/>
</dbReference>
<protein>
    <submittedName>
        <fullName evidence="7">Oligosaccharide flippase family protein</fullName>
    </submittedName>
</protein>
<evidence type="ECO:0000256" key="3">
    <source>
        <dbReference type="ARBA" id="ARBA00022692"/>
    </source>
</evidence>
<feature type="transmembrane region" description="Helical" evidence="6">
    <location>
        <begin position="188"/>
        <end position="210"/>
    </location>
</feature>
<gene>
    <name evidence="7" type="ORF">G9Q97_16710</name>
</gene>
<evidence type="ECO:0000256" key="5">
    <source>
        <dbReference type="ARBA" id="ARBA00023136"/>
    </source>
</evidence>
<accession>A0ABX0H9Z5</accession>
<keyword evidence="2" id="KW-1003">Cell membrane</keyword>
<dbReference type="Proteomes" id="UP000649799">
    <property type="component" value="Unassembled WGS sequence"/>
</dbReference>
<organism evidence="7 8">
    <name type="scientific">Cyclobacterium plantarum</name>
    <dbReference type="NCBI Taxonomy" id="2716263"/>
    <lineage>
        <taxon>Bacteria</taxon>
        <taxon>Pseudomonadati</taxon>
        <taxon>Bacteroidota</taxon>
        <taxon>Cytophagia</taxon>
        <taxon>Cytophagales</taxon>
        <taxon>Cyclobacteriaceae</taxon>
        <taxon>Cyclobacterium</taxon>
    </lineage>
</organism>
<proteinExistence type="predicted"/>
<evidence type="ECO:0000313" key="8">
    <source>
        <dbReference type="Proteomes" id="UP000649799"/>
    </source>
</evidence>
<feature type="transmembrane region" description="Helical" evidence="6">
    <location>
        <begin position="338"/>
        <end position="363"/>
    </location>
</feature>
<reference evidence="7 8" key="1">
    <citation type="submission" date="2020-03" db="EMBL/GenBank/DDBJ databases">
        <title>Cyclobacterium plantarum sp. nov., a marine bacterium isolated from a coastal-marine wetland.</title>
        <authorList>
            <person name="Sanchez-Porro C."/>
            <person name="Ventosa A."/>
            <person name="Amoozegar M."/>
        </authorList>
    </citation>
    <scope>NUCLEOTIDE SEQUENCE [LARGE SCALE GENOMIC DNA]</scope>
    <source>
        <strain evidence="7 8">GBPx2</strain>
    </source>
</reference>
<evidence type="ECO:0000256" key="6">
    <source>
        <dbReference type="SAM" id="Phobius"/>
    </source>
</evidence>
<comment type="caution">
    <text evidence="7">The sequence shown here is derived from an EMBL/GenBank/DDBJ whole genome shotgun (WGS) entry which is preliminary data.</text>
</comment>
<evidence type="ECO:0000256" key="1">
    <source>
        <dbReference type="ARBA" id="ARBA00004651"/>
    </source>
</evidence>
<feature type="transmembrane region" description="Helical" evidence="6">
    <location>
        <begin position="21"/>
        <end position="44"/>
    </location>
</feature>
<keyword evidence="4 6" id="KW-1133">Transmembrane helix</keyword>
<feature type="transmembrane region" description="Helical" evidence="6">
    <location>
        <begin position="154"/>
        <end position="176"/>
    </location>
</feature>
<sequence length="438" mass="49269">MLERIKQLSFLSFIRHKSIRNFFFLFLIQSSNILVSLLAMPLLIRSIGVAEFGLVNLSFSVILLFNVMVSYGYNLSGPRDIALSGGSVSVMGERFSEILWSKLTLALFAFLMIAILGFIFGFFGDYWVILCWSTILLFAEATTLVWFFQGRESLHWVSIANIFSKLVYLLLLTAFIKEPSDSFLANFLLGSTALIANLGLIVYICFGMNIQISWPKFSHIWNSWRKNIQLFFSSLTAHVAVNGGVIILSFFASAQILGLYGMAERIGMVLRIAPALITQSAYPRASVLFANEPEKFYPFLKKVQWSSLLLNLLISLTVFYLAPFIIKVMAGNVLEESVLFLKILAFLPFLAALNIGNMLVILAMDQKVILLHATWVFCLYMLLAAIFLAKVFGGTGLALALISTELVAYISTSYLLYKHQPQAIIEFYNVLFGRHHHT</sequence>
<dbReference type="PANTHER" id="PTHR30250:SF11">
    <property type="entry name" value="O-ANTIGEN TRANSPORTER-RELATED"/>
    <property type="match status" value="1"/>
</dbReference>
<dbReference type="InterPro" id="IPR050833">
    <property type="entry name" value="Poly_Biosynth_Transport"/>
</dbReference>
<feature type="transmembrane region" description="Helical" evidence="6">
    <location>
        <begin position="50"/>
        <end position="69"/>
    </location>
</feature>
<name>A0ABX0H9Z5_9BACT</name>
<feature type="transmembrane region" description="Helical" evidence="6">
    <location>
        <begin position="305"/>
        <end position="326"/>
    </location>
</feature>
<comment type="subcellular location">
    <subcellularLocation>
        <location evidence="1">Cell membrane</location>
        <topology evidence="1">Multi-pass membrane protein</topology>
    </subcellularLocation>
</comment>
<dbReference type="RefSeq" id="WP_166148861.1">
    <property type="nucleotide sequence ID" value="NZ_JAANYN010000007.1"/>
</dbReference>
<dbReference type="Pfam" id="PF01943">
    <property type="entry name" value="Polysacc_synt"/>
    <property type="match status" value="1"/>
</dbReference>
<evidence type="ECO:0000313" key="7">
    <source>
        <dbReference type="EMBL" id="NHE58452.1"/>
    </source>
</evidence>
<keyword evidence="3 6" id="KW-0812">Transmembrane</keyword>
<evidence type="ECO:0000256" key="2">
    <source>
        <dbReference type="ARBA" id="ARBA00022475"/>
    </source>
</evidence>
<feature type="transmembrane region" description="Helical" evidence="6">
    <location>
        <begin position="126"/>
        <end position="147"/>
    </location>
</feature>
<keyword evidence="5 6" id="KW-0472">Membrane</keyword>